<dbReference type="UniPathway" id="UPA00275">
    <property type="reaction ID" value="UER00404"/>
</dbReference>
<dbReference type="EMBL" id="JAAPAO010000208">
    <property type="protein sequence ID" value="KAF4667589.1"/>
    <property type="molecule type" value="Genomic_DNA"/>
</dbReference>
<comment type="catalytic activity">
    <reaction evidence="6">
        <text>(2S)-2-hydroxy-3-oxobutyl phosphate + 5-amino-6-(D-ribitylamino)uracil = 6,7-dimethyl-8-(1-D-ribityl)lumazine + phosphate + 2 H2O + H(+)</text>
        <dbReference type="Rhea" id="RHEA:26152"/>
        <dbReference type="ChEBI" id="CHEBI:15377"/>
        <dbReference type="ChEBI" id="CHEBI:15378"/>
        <dbReference type="ChEBI" id="CHEBI:15934"/>
        <dbReference type="ChEBI" id="CHEBI:43474"/>
        <dbReference type="ChEBI" id="CHEBI:58201"/>
        <dbReference type="ChEBI" id="CHEBI:58830"/>
        <dbReference type="EC" id="2.5.1.78"/>
    </reaction>
</comment>
<dbReference type="Pfam" id="PF00885">
    <property type="entry name" value="DMRL_synthase"/>
    <property type="match status" value="1"/>
</dbReference>
<feature type="region of interest" description="Disordered" evidence="7">
    <location>
        <begin position="387"/>
        <end position="407"/>
    </location>
</feature>
<comment type="pathway">
    <text evidence="1">Cofactor biosynthesis; riboflavin biosynthesis; riboflavin from 2-hydroxy-3-oxobutyl phosphate and 5-amino-6-(D-ribitylamino)uracil: step 1/2.</text>
</comment>
<evidence type="ECO:0000256" key="7">
    <source>
        <dbReference type="SAM" id="MobiDB-lite"/>
    </source>
</evidence>
<dbReference type="GO" id="GO:0000906">
    <property type="term" value="F:6,7-dimethyl-8-ribityllumazine synthase activity"/>
    <property type="evidence" value="ECO:0007669"/>
    <property type="project" value="UniProtKB-EC"/>
</dbReference>
<sequence length="770" mass="84616">MSEPLSIRGFALPGEVDGTNLKIGIVRSSWNAKVVESLEQGALDVLVQCGVKKDDIITEYVAGAYEIPYAVQVLLEKTKVDAVIAIGCLIKGETMHFEYISEAVTHGLTRLCLDYKKPVIYGVLTVLTEEQAKARCGLLGESSHGNEARDWAKTAIRLLLFDGSCSVLGGGSNLPDLMKSRAREPTNHGAVSSLLCHLRFPTLAAERMSIGYMSVTLTSWDLFDYHPLHNRRSSVKSRSSQSVIQLEQSLRGFRTPSSFWTSSTGERDSWVVYTMDSSKEVLVRRSGEDLKTSSIRGPGVYYDPLRERELNSSCGQSHNFRGKCEEAKALWHRSAYSHKYRIPPPLTHSVLSFTGGWSNPPPRTSFHRGSFTDYSWRSILEDGDVEEPYWPPEFSPEEVERGSLTSKERSARLDEGLEGGNDVLVDGLAEGHSPFDVLLSGSTTNVADALRDLDHVTPPGSSHGRRPSKAPRRPILAVTEQKREASCSRSPQTMSDCAEVARNYDLSYGQVASTIRRVVPPKRYRPLQPGEALSFSGAGILPVAIRPTDGDVVVLLHRAKIAGSGAELLYDFGGFKLTPEERPSATASRHFGDLTYGLFSFQPDHSSGLGAGVAYDDALLDTLFAPPGDPTARRALPSAVAQSWAQERLLKLSGTPAPDEILRCTHVNNRALDDVSDGSYICYLLPVQYIDDGTLNYASELCDGGSRQFQWVPAQSISCFPIAPRISMHSLRMHLEALTPTDLEKALTLQEIDPQNVFPCHFNVSGDRLN</sequence>
<name>A0A7J6M7W7_PERCH</name>
<feature type="region of interest" description="Disordered" evidence="7">
    <location>
        <begin position="453"/>
        <end position="473"/>
    </location>
</feature>
<dbReference type="OrthoDB" id="2965at2759"/>
<dbReference type="PANTHER" id="PTHR21058">
    <property type="entry name" value="6,7-DIMETHYL-8-RIBITYLLUMAZINE SYNTHASE DMRL SYNTHASE LUMAZINE SYNTHASE"/>
    <property type="match status" value="1"/>
</dbReference>
<dbReference type="AlphaFoldDB" id="A0A7J6M7W7"/>
<evidence type="ECO:0000256" key="1">
    <source>
        <dbReference type="ARBA" id="ARBA00004917"/>
    </source>
</evidence>
<dbReference type="PANTHER" id="PTHR21058:SF0">
    <property type="entry name" value="6,7-DIMETHYL-8-RIBITYLLUMAZINE SYNTHASE"/>
    <property type="match status" value="1"/>
</dbReference>
<reference evidence="8 9" key="1">
    <citation type="submission" date="2020-04" db="EMBL/GenBank/DDBJ databases">
        <title>Perkinsus chesapeaki whole genome sequence.</title>
        <authorList>
            <person name="Bogema D.R."/>
        </authorList>
    </citation>
    <scope>NUCLEOTIDE SEQUENCE [LARGE SCALE GENOMIC DNA]</scope>
    <source>
        <strain evidence="8">ATCC PRA-425</strain>
    </source>
</reference>
<accession>A0A7J6M7W7</accession>
<dbReference type="InterPro" id="IPR034964">
    <property type="entry name" value="LS"/>
</dbReference>
<evidence type="ECO:0000313" key="8">
    <source>
        <dbReference type="EMBL" id="KAF4667589.1"/>
    </source>
</evidence>
<dbReference type="InterPro" id="IPR002180">
    <property type="entry name" value="LS/RS"/>
</dbReference>
<dbReference type="Proteomes" id="UP000591131">
    <property type="component" value="Unassembled WGS sequence"/>
</dbReference>
<proteinExistence type="inferred from homology"/>
<dbReference type="Gene3D" id="3.40.50.960">
    <property type="entry name" value="Lumazine/riboflavin synthase"/>
    <property type="match status" value="1"/>
</dbReference>
<keyword evidence="4" id="KW-0686">Riboflavin biosynthesis</keyword>
<evidence type="ECO:0000256" key="6">
    <source>
        <dbReference type="ARBA" id="ARBA00048785"/>
    </source>
</evidence>
<dbReference type="SUPFAM" id="SSF52121">
    <property type="entry name" value="Lumazine synthase"/>
    <property type="match status" value="1"/>
</dbReference>
<dbReference type="HAMAP" id="MF_00178">
    <property type="entry name" value="Lumazine_synth"/>
    <property type="match status" value="1"/>
</dbReference>
<evidence type="ECO:0000313" key="9">
    <source>
        <dbReference type="Proteomes" id="UP000591131"/>
    </source>
</evidence>
<gene>
    <name evidence="8" type="primary">RIB4</name>
    <name evidence="8" type="ORF">FOL47_003473</name>
</gene>
<dbReference type="InterPro" id="IPR036467">
    <property type="entry name" value="LS/RS_sf"/>
</dbReference>
<protein>
    <recommendedName>
        <fullName evidence="3">6,7-dimethyl-8-ribityllumazine synthase</fullName>
        <ecNumber evidence="3">2.5.1.78</ecNumber>
    </recommendedName>
</protein>
<feature type="compositionally biased region" description="Basic and acidic residues" evidence="7">
    <location>
        <begin position="398"/>
        <end position="407"/>
    </location>
</feature>
<dbReference type="CDD" id="cd09209">
    <property type="entry name" value="Lumazine_synthase-I"/>
    <property type="match status" value="1"/>
</dbReference>
<dbReference type="GO" id="GO:0009349">
    <property type="term" value="C:riboflavin synthase complex"/>
    <property type="evidence" value="ECO:0007669"/>
    <property type="project" value="InterPro"/>
</dbReference>
<evidence type="ECO:0000256" key="4">
    <source>
        <dbReference type="ARBA" id="ARBA00022619"/>
    </source>
</evidence>
<comment type="similarity">
    <text evidence="2">Belongs to the DMRL synthase family.</text>
</comment>
<dbReference type="EC" id="2.5.1.78" evidence="3"/>
<evidence type="ECO:0000256" key="3">
    <source>
        <dbReference type="ARBA" id="ARBA00012664"/>
    </source>
</evidence>
<keyword evidence="9" id="KW-1185">Reference proteome</keyword>
<dbReference type="GO" id="GO:0009231">
    <property type="term" value="P:riboflavin biosynthetic process"/>
    <property type="evidence" value="ECO:0007669"/>
    <property type="project" value="UniProtKB-UniPathway"/>
</dbReference>
<dbReference type="NCBIfam" id="TIGR00114">
    <property type="entry name" value="lumazine-synth"/>
    <property type="match status" value="1"/>
</dbReference>
<organism evidence="8 9">
    <name type="scientific">Perkinsus chesapeaki</name>
    <name type="common">Clam parasite</name>
    <name type="synonym">Perkinsus andrewsi</name>
    <dbReference type="NCBI Taxonomy" id="330153"/>
    <lineage>
        <taxon>Eukaryota</taxon>
        <taxon>Sar</taxon>
        <taxon>Alveolata</taxon>
        <taxon>Perkinsozoa</taxon>
        <taxon>Perkinsea</taxon>
        <taxon>Perkinsida</taxon>
        <taxon>Perkinsidae</taxon>
        <taxon>Perkinsus</taxon>
    </lineage>
</organism>
<keyword evidence="5" id="KW-0808">Transferase</keyword>
<evidence type="ECO:0000256" key="2">
    <source>
        <dbReference type="ARBA" id="ARBA00007424"/>
    </source>
</evidence>
<evidence type="ECO:0000256" key="5">
    <source>
        <dbReference type="ARBA" id="ARBA00022679"/>
    </source>
</evidence>
<comment type="caution">
    <text evidence="8">The sequence shown here is derived from an EMBL/GenBank/DDBJ whole genome shotgun (WGS) entry which is preliminary data.</text>
</comment>
<feature type="compositionally biased region" description="Basic residues" evidence="7">
    <location>
        <begin position="463"/>
        <end position="472"/>
    </location>
</feature>